<feature type="region of interest" description="Disordered" evidence="1">
    <location>
        <begin position="1"/>
        <end position="26"/>
    </location>
</feature>
<evidence type="ECO:0000256" key="1">
    <source>
        <dbReference type="SAM" id="MobiDB-lite"/>
    </source>
</evidence>
<sequence length="105" mass="11957">MSFGGKNARSAKCTTASSSSPQVSQTPRVLERWSSMRVNSITQPLGWLLCLADYGNLIWNWMYALAYFKWLSFLLNLISHQKSMLRENHSFLQLGGSDCLHKETL</sequence>
<dbReference type="AlphaFoldDB" id="A0AAV4VY46"/>
<accession>A0AAV4VY46</accession>
<keyword evidence="2" id="KW-1133">Transmembrane helix</keyword>
<gene>
    <name evidence="3" type="ORF">CEXT_716331</name>
</gene>
<keyword evidence="4" id="KW-1185">Reference proteome</keyword>
<keyword evidence="2" id="KW-0472">Membrane</keyword>
<evidence type="ECO:0000313" key="4">
    <source>
        <dbReference type="Proteomes" id="UP001054945"/>
    </source>
</evidence>
<evidence type="ECO:0000313" key="3">
    <source>
        <dbReference type="EMBL" id="GIY75352.1"/>
    </source>
</evidence>
<protein>
    <submittedName>
        <fullName evidence="3">Uncharacterized protein</fullName>
    </submittedName>
</protein>
<reference evidence="3 4" key="1">
    <citation type="submission" date="2021-06" db="EMBL/GenBank/DDBJ databases">
        <title>Caerostris extrusa draft genome.</title>
        <authorList>
            <person name="Kono N."/>
            <person name="Arakawa K."/>
        </authorList>
    </citation>
    <scope>NUCLEOTIDE SEQUENCE [LARGE SCALE GENOMIC DNA]</scope>
</reference>
<dbReference type="EMBL" id="BPLR01015327">
    <property type="protein sequence ID" value="GIY75352.1"/>
    <property type="molecule type" value="Genomic_DNA"/>
</dbReference>
<keyword evidence="2" id="KW-0812">Transmembrane</keyword>
<evidence type="ECO:0000256" key="2">
    <source>
        <dbReference type="SAM" id="Phobius"/>
    </source>
</evidence>
<organism evidence="3 4">
    <name type="scientific">Caerostris extrusa</name>
    <name type="common">Bark spider</name>
    <name type="synonym">Caerostris bankana</name>
    <dbReference type="NCBI Taxonomy" id="172846"/>
    <lineage>
        <taxon>Eukaryota</taxon>
        <taxon>Metazoa</taxon>
        <taxon>Ecdysozoa</taxon>
        <taxon>Arthropoda</taxon>
        <taxon>Chelicerata</taxon>
        <taxon>Arachnida</taxon>
        <taxon>Araneae</taxon>
        <taxon>Araneomorphae</taxon>
        <taxon>Entelegynae</taxon>
        <taxon>Araneoidea</taxon>
        <taxon>Araneidae</taxon>
        <taxon>Caerostris</taxon>
    </lineage>
</organism>
<comment type="caution">
    <text evidence="3">The sequence shown here is derived from an EMBL/GenBank/DDBJ whole genome shotgun (WGS) entry which is preliminary data.</text>
</comment>
<dbReference type="Proteomes" id="UP001054945">
    <property type="component" value="Unassembled WGS sequence"/>
</dbReference>
<feature type="compositionally biased region" description="Polar residues" evidence="1">
    <location>
        <begin position="12"/>
        <end position="26"/>
    </location>
</feature>
<proteinExistence type="predicted"/>
<name>A0AAV4VY46_CAEEX</name>
<feature type="transmembrane region" description="Helical" evidence="2">
    <location>
        <begin position="58"/>
        <end position="78"/>
    </location>
</feature>